<keyword evidence="8" id="KW-1015">Disulfide bond</keyword>
<dbReference type="Gene3D" id="3.40.390.10">
    <property type="entry name" value="Collagenase (Catalytic Domain)"/>
    <property type="match status" value="1"/>
</dbReference>
<dbReference type="STRING" id="1109443.G4TN24"/>
<evidence type="ECO:0000256" key="7">
    <source>
        <dbReference type="ARBA" id="ARBA00023049"/>
    </source>
</evidence>
<comment type="similarity">
    <text evidence="1">Belongs to the peptidase M43B family.</text>
</comment>
<dbReference type="eggNOG" id="ENOG502QQ7Z">
    <property type="taxonomic scope" value="Eukaryota"/>
</dbReference>
<evidence type="ECO:0000313" key="12">
    <source>
        <dbReference type="Proteomes" id="UP000007148"/>
    </source>
</evidence>
<evidence type="ECO:0000313" key="11">
    <source>
        <dbReference type="EMBL" id="CCA72711.1"/>
    </source>
</evidence>
<keyword evidence="6" id="KW-0862">Zinc</keyword>
<dbReference type="Pfam" id="PF05572">
    <property type="entry name" value="Peptidase_M43"/>
    <property type="match status" value="1"/>
</dbReference>
<evidence type="ECO:0000256" key="3">
    <source>
        <dbReference type="ARBA" id="ARBA00022723"/>
    </source>
</evidence>
<dbReference type="OMA" id="DPIENHM"/>
<dbReference type="Proteomes" id="UP000007148">
    <property type="component" value="Unassembled WGS sequence"/>
</dbReference>
<dbReference type="CDD" id="cd04275">
    <property type="entry name" value="ZnMc_pappalysin_like"/>
    <property type="match status" value="1"/>
</dbReference>
<dbReference type="MEROPS" id="M43.008"/>
<dbReference type="GO" id="GO:0006508">
    <property type="term" value="P:proteolysis"/>
    <property type="evidence" value="ECO:0007669"/>
    <property type="project" value="UniProtKB-KW"/>
</dbReference>
<reference evidence="11 12" key="1">
    <citation type="journal article" date="2011" name="PLoS Pathog.">
        <title>Endophytic Life Strategies Decoded by Genome and Transcriptome Analyses of the Mutualistic Root Symbiont Piriformospora indica.</title>
        <authorList>
            <person name="Zuccaro A."/>
            <person name="Lahrmann U."/>
            <person name="Guldener U."/>
            <person name="Langen G."/>
            <person name="Pfiffi S."/>
            <person name="Biedenkopf D."/>
            <person name="Wong P."/>
            <person name="Samans B."/>
            <person name="Grimm C."/>
            <person name="Basiewicz M."/>
            <person name="Murat C."/>
            <person name="Martin F."/>
            <person name="Kogel K.H."/>
        </authorList>
    </citation>
    <scope>NUCLEOTIDE SEQUENCE [LARGE SCALE GENOMIC DNA]</scope>
    <source>
        <strain evidence="11 12">DSM 11827</strain>
    </source>
</reference>
<feature type="domain" description="Peptidase M43 pregnancy-associated plasma-A" evidence="10">
    <location>
        <begin position="197"/>
        <end position="287"/>
    </location>
</feature>
<dbReference type="InterPro" id="IPR024079">
    <property type="entry name" value="MetalloPept_cat_dom_sf"/>
</dbReference>
<evidence type="ECO:0000256" key="1">
    <source>
        <dbReference type="ARBA" id="ARBA00008721"/>
    </source>
</evidence>
<dbReference type="InParanoid" id="G4TN24"/>
<dbReference type="PANTHER" id="PTHR47466:SF1">
    <property type="entry name" value="METALLOPROTEASE MEP1 (AFU_ORTHOLOGUE AFUA_1G07730)-RELATED"/>
    <property type="match status" value="1"/>
</dbReference>
<dbReference type="SUPFAM" id="SSF55486">
    <property type="entry name" value="Metalloproteases ('zincins'), catalytic domain"/>
    <property type="match status" value="1"/>
</dbReference>
<dbReference type="HOGENOM" id="CLU_048726_1_0_1"/>
<keyword evidence="3" id="KW-0479">Metal-binding</keyword>
<dbReference type="GO" id="GO:0046872">
    <property type="term" value="F:metal ion binding"/>
    <property type="evidence" value="ECO:0007669"/>
    <property type="project" value="UniProtKB-KW"/>
</dbReference>
<dbReference type="PANTHER" id="PTHR47466">
    <property type="match status" value="1"/>
</dbReference>
<dbReference type="OrthoDB" id="536211at2759"/>
<protein>
    <submittedName>
        <fullName evidence="11">Related to metalloprotease</fullName>
    </submittedName>
</protein>
<sequence>MLLQAFIVCASLALAFAAPFHNYTRCANQYNSTQLQALEAQYTQDLAAAEASGSLQRITTPSTLSGGSSLVCRPIQVAWHIIYESETVQGGYMSDKAVQDSIDALNGHYRGTEFRFLLDRTTRTKNKTWFNDVDGDSPLQDDMKKQLHVGDARTLNVYTVNFPTAKSLGYAPYPQFYAQAPWNDGVVIKHSSVPGGAAVGFNQGKTLTHEVGHWLGLLHVFNEDGKCVDWDFVSDTPVQSTWTEGCPTSKDSCDGLPGEDSIHNFMDYSMDVCLTEFTPGQIARMHAQSDLYRKISRGFCPWDWPFLG</sequence>
<organism evidence="11 12">
    <name type="scientific">Serendipita indica (strain DSM 11827)</name>
    <name type="common">Root endophyte fungus</name>
    <name type="synonym">Piriformospora indica</name>
    <dbReference type="NCBI Taxonomy" id="1109443"/>
    <lineage>
        <taxon>Eukaryota</taxon>
        <taxon>Fungi</taxon>
        <taxon>Dikarya</taxon>
        <taxon>Basidiomycota</taxon>
        <taxon>Agaricomycotina</taxon>
        <taxon>Agaricomycetes</taxon>
        <taxon>Sebacinales</taxon>
        <taxon>Serendipitaceae</taxon>
        <taxon>Serendipita</taxon>
    </lineage>
</organism>
<dbReference type="GO" id="GO:0008237">
    <property type="term" value="F:metallopeptidase activity"/>
    <property type="evidence" value="ECO:0007669"/>
    <property type="project" value="UniProtKB-KW"/>
</dbReference>
<evidence type="ECO:0000256" key="5">
    <source>
        <dbReference type="ARBA" id="ARBA00022801"/>
    </source>
</evidence>
<feature type="chain" id="PRO_5003468947" evidence="9">
    <location>
        <begin position="18"/>
        <end position="308"/>
    </location>
</feature>
<dbReference type="InterPro" id="IPR008754">
    <property type="entry name" value="Peptidase_M43"/>
</dbReference>
<feature type="signal peptide" evidence="9">
    <location>
        <begin position="1"/>
        <end position="17"/>
    </location>
</feature>
<dbReference type="EMBL" id="CAFZ01000179">
    <property type="protein sequence ID" value="CCA72711.1"/>
    <property type="molecule type" value="Genomic_DNA"/>
</dbReference>
<accession>G4TN24</accession>
<keyword evidence="12" id="KW-1185">Reference proteome</keyword>
<keyword evidence="7 11" id="KW-0482">Metalloprotease</keyword>
<evidence type="ECO:0000259" key="10">
    <source>
        <dbReference type="Pfam" id="PF05572"/>
    </source>
</evidence>
<name>G4TN24_SERID</name>
<evidence type="ECO:0000256" key="2">
    <source>
        <dbReference type="ARBA" id="ARBA00022670"/>
    </source>
</evidence>
<evidence type="ECO:0000256" key="8">
    <source>
        <dbReference type="ARBA" id="ARBA00023157"/>
    </source>
</evidence>
<evidence type="ECO:0000256" key="6">
    <source>
        <dbReference type="ARBA" id="ARBA00022833"/>
    </source>
</evidence>
<keyword evidence="2 11" id="KW-0645">Protease</keyword>
<gene>
    <name evidence="11" type="ORF">PIIN_06648</name>
</gene>
<proteinExistence type="inferred from homology"/>
<keyword evidence="5" id="KW-0378">Hydrolase</keyword>
<comment type="caution">
    <text evidence="11">The sequence shown here is derived from an EMBL/GenBank/DDBJ whole genome shotgun (WGS) entry which is preliminary data.</text>
</comment>
<keyword evidence="4 9" id="KW-0732">Signal</keyword>
<evidence type="ECO:0000256" key="4">
    <source>
        <dbReference type="ARBA" id="ARBA00022729"/>
    </source>
</evidence>
<evidence type="ECO:0000256" key="9">
    <source>
        <dbReference type="SAM" id="SignalP"/>
    </source>
</evidence>
<dbReference type="AlphaFoldDB" id="G4TN24"/>